<evidence type="ECO:0008006" key="4">
    <source>
        <dbReference type="Google" id="ProtNLM"/>
    </source>
</evidence>
<dbReference type="OrthoDB" id="248767at2759"/>
<organism evidence="2 3">
    <name type="scientific">Trypanosoma theileri</name>
    <dbReference type="NCBI Taxonomy" id="67003"/>
    <lineage>
        <taxon>Eukaryota</taxon>
        <taxon>Discoba</taxon>
        <taxon>Euglenozoa</taxon>
        <taxon>Kinetoplastea</taxon>
        <taxon>Metakinetoplastina</taxon>
        <taxon>Trypanosomatida</taxon>
        <taxon>Trypanosomatidae</taxon>
        <taxon>Trypanosoma</taxon>
    </lineage>
</organism>
<dbReference type="EMBL" id="NBCO01000020">
    <property type="protein sequence ID" value="ORC87745.1"/>
    <property type="molecule type" value="Genomic_DNA"/>
</dbReference>
<keyword evidence="3" id="KW-1185">Reference proteome</keyword>
<feature type="compositionally biased region" description="Polar residues" evidence="1">
    <location>
        <begin position="1"/>
        <end position="10"/>
    </location>
</feature>
<accession>A0A1X0NSP7</accession>
<proteinExistence type="predicted"/>
<reference evidence="2 3" key="1">
    <citation type="submission" date="2017-03" db="EMBL/GenBank/DDBJ databases">
        <title>An alternative strategy for trypanosome survival in the mammalian bloodstream revealed through genome and transcriptome analysis of the ubiquitous bovine parasite Trypanosoma (Megatrypanum) theileri.</title>
        <authorList>
            <person name="Kelly S."/>
            <person name="Ivens A."/>
            <person name="Mott A."/>
            <person name="O'Neill E."/>
            <person name="Emms D."/>
            <person name="Macleod O."/>
            <person name="Voorheis P."/>
            <person name="Matthews J."/>
            <person name="Matthews K."/>
            <person name="Carrington M."/>
        </authorList>
    </citation>
    <scope>NUCLEOTIDE SEQUENCE [LARGE SCALE GENOMIC DNA]</scope>
    <source>
        <strain evidence="2">Edinburgh</strain>
    </source>
</reference>
<dbReference type="VEuPathDB" id="TriTrypDB:TM35_000201540"/>
<dbReference type="GeneID" id="39986619"/>
<feature type="region of interest" description="Disordered" evidence="1">
    <location>
        <begin position="1"/>
        <end position="63"/>
    </location>
</feature>
<dbReference type="RefSeq" id="XP_028881811.1">
    <property type="nucleotide sequence ID" value="XM_029026839.1"/>
</dbReference>
<name>A0A1X0NSP7_9TRYP</name>
<gene>
    <name evidence="2" type="ORF">TM35_000201540</name>
</gene>
<feature type="region of interest" description="Disordered" evidence="1">
    <location>
        <begin position="144"/>
        <end position="164"/>
    </location>
</feature>
<protein>
    <recommendedName>
        <fullName evidence="4">PLAC8 family protein</fullName>
    </recommendedName>
</protein>
<dbReference type="Proteomes" id="UP000192257">
    <property type="component" value="Unassembled WGS sequence"/>
</dbReference>
<dbReference type="AlphaFoldDB" id="A0A1X0NSP7"/>
<evidence type="ECO:0000313" key="2">
    <source>
        <dbReference type="EMBL" id="ORC87745.1"/>
    </source>
</evidence>
<evidence type="ECO:0000256" key="1">
    <source>
        <dbReference type="SAM" id="MobiDB-lite"/>
    </source>
</evidence>
<sequence>MRPTQASQRSAAPANVVAGRQQQHQQQEEEQPSQQQSQQLQRQRLQRRGSADGRMIGTLLSPPGRDIDTISINRHAGVSSVELTTPQLSYVSAREDMHNRPRLVAKTRPLILAAPILDRPKWLHTFFDPCFCFRDNYVEIHSRETSDGSERMGPPHMSAVQSSSSSEANCTSPLGHFLWRFFCVRCSIAEQTHLLFREEEKRGHMPYRFCCEDFYGSEGNMPRTFWTTCLCDIVTLGCPFGCCYHGLGTALYGCRLRYLLRCRYRLNGTLVGDFCRVLCCPLFAVEQQGFEMRQSGLYESRQLGRIML</sequence>
<feature type="compositionally biased region" description="Low complexity" evidence="1">
    <location>
        <begin position="32"/>
        <end position="43"/>
    </location>
</feature>
<evidence type="ECO:0000313" key="3">
    <source>
        <dbReference type="Proteomes" id="UP000192257"/>
    </source>
</evidence>
<comment type="caution">
    <text evidence="2">The sequence shown here is derived from an EMBL/GenBank/DDBJ whole genome shotgun (WGS) entry which is preliminary data.</text>
</comment>